<gene>
    <name evidence="3" type="ORF">BDU57DRAFT_511059</name>
</gene>
<evidence type="ECO:0000256" key="1">
    <source>
        <dbReference type="SAM" id="MobiDB-lite"/>
    </source>
</evidence>
<reference evidence="3" key="1">
    <citation type="journal article" date="2020" name="Stud. Mycol.">
        <title>101 Dothideomycetes genomes: a test case for predicting lifestyles and emergence of pathogens.</title>
        <authorList>
            <person name="Haridas S."/>
            <person name="Albert R."/>
            <person name="Binder M."/>
            <person name="Bloem J."/>
            <person name="Labutti K."/>
            <person name="Salamov A."/>
            <person name="Andreopoulos B."/>
            <person name="Baker S."/>
            <person name="Barry K."/>
            <person name="Bills G."/>
            <person name="Bluhm B."/>
            <person name="Cannon C."/>
            <person name="Castanera R."/>
            <person name="Culley D."/>
            <person name="Daum C."/>
            <person name="Ezra D."/>
            <person name="Gonzalez J."/>
            <person name="Henrissat B."/>
            <person name="Kuo A."/>
            <person name="Liang C."/>
            <person name="Lipzen A."/>
            <person name="Lutzoni F."/>
            <person name="Magnuson J."/>
            <person name="Mondo S."/>
            <person name="Nolan M."/>
            <person name="Ohm R."/>
            <person name="Pangilinan J."/>
            <person name="Park H.-J."/>
            <person name="Ramirez L."/>
            <person name="Alfaro M."/>
            <person name="Sun H."/>
            <person name="Tritt A."/>
            <person name="Yoshinaga Y."/>
            <person name="Zwiers L.-H."/>
            <person name="Turgeon B."/>
            <person name="Goodwin S."/>
            <person name="Spatafora J."/>
            <person name="Crous P."/>
            <person name="Grigoriev I."/>
        </authorList>
    </citation>
    <scope>NUCLEOTIDE SEQUENCE</scope>
    <source>
        <strain evidence="3">HMLAC05119</strain>
    </source>
</reference>
<dbReference type="OrthoDB" id="7984201at2759"/>
<accession>A0A6A5R2T9</accession>
<feature type="compositionally biased region" description="Polar residues" evidence="1">
    <location>
        <begin position="88"/>
        <end position="114"/>
    </location>
</feature>
<feature type="region of interest" description="Disordered" evidence="1">
    <location>
        <begin position="63"/>
        <end position="114"/>
    </location>
</feature>
<dbReference type="InterPro" id="IPR051057">
    <property type="entry name" value="PI-PLC_domain"/>
</dbReference>
<evidence type="ECO:0000313" key="4">
    <source>
        <dbReference type="Proteomes" id="UP000800096"/>
    </source>
</evidence>
<dbReference type="InterPro" id="IPR017946">
    <property type="entry name" value="PLC-like_Pdiesterase_TIM-brl"/>
</dbReference>
<dbReference type="EMBL" id="ML979132">
    <property type="protein sequence ID" value="KAF1921963.1"/>
    <property type="molecule type" value="Genomic_DNA"/>
</dbReference>
<dbReference type="GO" id="GO:0006629">
    <property type="term" value="P:lipid metabolic process"/>
    <property type="evidence" value="ECO:0007669"/>
    <property type="project" value="InterPro"/>
</dbReference>
<feature type="compositionally biased region" description="Low complexity" evidence="1">
    <location>
        <begin position="64"/>
        <end position="87"/>
    </location>
</feature>
<dbReference type="Gene3D" id="3.20.20.190">
    <property type="entry name" value="Phosphatidylinositol (PI) phosphodiesterase"/>
    <property type="match status" value="1"/>
</dbReference>
<dbReference type="SUPFAM" id="SSF51695">
    <property type="entry name" value="PLC-like phosphodiesterases"/>
    <property type="match status" value="1"/>
</dbReference>
<dbReference type="GO" id="GO:0008081">
    <property type="term" value="F:phosphoric diester hydrolase activity"/>
    <property type="evidence" value="ECO:0007669"/>
    <property type="project" value="InterPro"/>
</dbReference>
<keyword evidence="4" id="KW-1185">Reference proteome</keyword>
<dbReference type="PANTHER" id="PTHR13593">
    <property type="match status" value="1"/>
</dbReference>
<name>A0A6A5R2T9_AMPQU</name>
<dbReference type="Proteomes" id="UP000800096">
    <property type="component" value="Unassembled WGS sequence"/>
</dbReference>
<organism evidence="3 4">
    <name type="scientific">Ampelomyces quisqualis</name>
    <name type="common">Powdery mildew agent</name>
    <dbReference type="NCBI Taxonomy" id="50730"/>
    <lineage>
        <taxon>Eukaryota</taxon>
        <taxon>Fungi</taxon>
        <taxon>Dikarya</taxon>
        <taxon>Ascomycota</taxon>
        <taxon>Pezizomycotina</taxon>
        <taxon>Dothideomycetes</taxon>
        <taxon>Pleosporomycetidae</taxon>
        <taxon>Pleosporales</taxon>
        <taxon>Pleosporineae</taxon>
        <taxon>Phaeosphaeriaceae</taxon>
        <taxon>Ampelomyces</taxon>
    </lineage>
</organism>
<protein>
    <submittedName>
        <fullName evidence="3">PLC-like phosphodiesterase</fullName>
    </submittedName>
</protein>
<evidence type="ECO:0000256" key="2">
    <source>
        <dbReference type="SAM" id="SignalP"/>
    </source>
</evidence>
<feature type="signal peptide" evidence="2">
    <location>
        <begin position="1"/>
        <end position="17"/>
    </location>
</feature>
<dbReference type="AlphaFoldDB" id="A0A6A5R2T9"/>
<feature type="chain" id="PRO_5025423487" evidence="2">
    <location>
        <begin position="18"/>
        <end position="478"/>
    </location>
</feature>
<sequence>MKSRITSLLGAAGLAIAQSSSISTSPSASIVTLSSSLAITTTDYLPGVTLPSTFQGSIIATTIRSSPSGSSRSGNLTTTRTTSTESSKPYTNIGGSSRTFTPTTTQNAPARPSNTQPCNNYVEFCLRKYSNITEIAAHNSPFTRQNNAARNQEYPVTQQLNDGIRVLQGQAHMVNGTLYFCHTSCDLLNEGTVEDYLRQVNAWVETHPFDVVTIIFGNYDWADKDSDGNSLVTAADFDVPVRSSGLYEYVYQPPKTAMTIDDWPTLAEMILNQKRVVTFIDYNYDTEAVPYMLWQYFSVWETPFSPTDLSFPCTIGRPEGISDEQAKRMMYLANHNLNAEIAFGGASILVPNAAQINQTNAVVGEGSLGSMARHCDGMLFPFRYPISCCFCTGHLHVVHQVLIALAEKWGRPPNFLIVDFYNQGPTPGSVFVAAAQANGVTYNRKCCGTTSRSTAAINSQVPSGWFGLLVAAAAAFFV</sequence>
<keyword evidence="2" id="KW-0732">Signal</keyword>
<dbReference type="Pfam" id="PF26146">
    <property type="entry name" value="PI-PLC_X"/>
    <property type="match status" value="1"/>
</dbReference>
<dbReference type="PANTHER" id="PTHR13593:SF140">
    <property type="entry name" value="PLC-LIKE PHOSPHODIESTERASE"/>
    <property type="match status" value="1"/>
</dbReference>
<evidence type="ECO:0000313" key="3">
    <source>
        <dbReference type="EMBL" id="KAF1921963.1"/>
    </source>
</evidence>
<proteinExistence type="predicted"/>